<organism evidence="2 3">
    <name type="scientific">Tribonema minus</name>
    <dbReference type="NCBI Taxonomy" id="303371"/>
    <lineage>
        <taxon>Eukaryota</taxon>
        <taxon>Sar</taxon>
        <taxon>Stramenopiles</taxon>
        <taxon>Ochrophyta</taxon>
        <taxon>PX clade</taxon>
        <taxon>Xanthophyceae</taxon>
        <taxon>Tribonematales</taxon>
        <taxon>Tribonemataceae</taxon>
        <taxon>Tribonema</taxon>
    </lineage>
</organism>
<evidence type="ECO:0000256" key="1">
    <source>
        <dbReference type="SAM" id="MobiDB-lite"/>
    </source>
</evidence>
<gene>
    <name evidence="2" type="ORF">JKP88DRAFT_241538</name>
</gene>
<sequence length="148" mass="16583">MAAHGTAASAPRAARRRRTRHVRTARMLRRRRGHARSWRGGDCPGFCSSDTWRFIGGGGGQVRVTVLAMRSAASFRWTAVTARTIPWQRLHQCPFMRRMPAVRKAQQQQQQLMCAARTFFMAVPVPAPLPALRSVHRDAATCTPVCTM</sequence>
<evidence type="ECO:0000313" key="2">
    <source>
        <dbReference type="EMBL" id="KAG5181270.1"/>
    </source>
</evidence>
<reference evidence="2" key="1">
    <citation type="submission" date="2021-02" db="EMBL/GenBank/DDBJ databases">
        <title>First Annotated Genome of the Yellow-green Alga Tribonema minus.</title>
        <authorList>
            <person name="Mahan K.M."/>
        </authorList>
    </citation>
    <scope>NUCLEOTIDE SEQUENCE</scope>
    <source>
        <strain evidence="2">UTEX B ZZ1240</strain>
    </source>
</reference>
<feature type="region of interest" description="Disordered" evidence="1">
    <location>
        <begin position="1"/>
        <end position="20"/>
    </location>
</feature>
<protein>
    <submittedName>
        <fullName evidence="2">Uncharacterized protein</fullName>
    </submittedName>
</protein>
<name>A0A836CCF9_9STRA</name>
<dbReference type="EMBL" id="JAFCMP010000334">
    <property type="protein sequence ID" value="KAG5181270.1"/>
    <property type="molecule type" value="Genomic_DNA"/>
</dbReference>
<feature type="compositionally biased region" description="Low complexity" evidence="1">
    <location>
        <begin position="1"/>
        <end position="12"/>
    </location>
</feature>
<comment type="caution">
    <text evidence="2">The sequence shown here is derived from an EMBL/GenBank/DDBJ whole genome shotgun (WGS) entry which is preliminary data.</text>
</comment>
<proteinExistence type="predicted"/>
<dbReference type="Proteomes" id="UP000664859">
    <property type="component" value="Unassembled WGS sequence"/>
</dbReference>
<dbReference type="AlphaFoldDB" id="A0A836CCF9"/>
<keyword evidence="3" id="KW-1185">Reference proteome</keyword>
<evidence type="ECO:0000313" key="3">
    <source>
        <dbReference type="Proteomes" id="UP000664859"/>
    </source>
</evidence>
<accession>A0A836CCF9</accession>